<dbReference type="InterPro" id="IPR050328">
    <property type="entry name" value="Dev_Immune_Receptor"/>
</dbReference>
<keyword evidence="6" id="KW-1185">Reference proteome</keyword>
<dbReference type="SUPFAM" id="SSF52058">
    <property type="entry name" value="L domain-like"/>
    <property type="match status" value="1"/>
</dbReference>
<feature type="signal peptide" evidence="4">
    <location>
        <begin position="1"/>
        <end position="21"/>
    </location>
</feature>
<proteinExistence type="predicted"/>
<dbReference type="Proteomes" id="UP000075920">
    <property type="component" value="Unassembled WGS sequence"/>
</dbReference>
<evidence type="ECO:0008006" key="7">
    <source>
        <dbReference type="Google" id="ProtNLM"/>
    </source>
</evidence>
<keyword evidence="1" id="KW-0433">Leucine-rich repeat</keyword>
<dbReference type="InterPro" id="IPR032675">
    <property type="entry name" value="LRR_dom_sf"/>
</dbReference>
<sequence length="448" mass="51045">MKHSVQFFLLIGLLLVSERAAETISSKSVQCTKPRGPICEIKSLPPTDGVSTTIAFPDLSERTGLRVLEGKLSNLSDTLAVKLMVRNLWMEGIQLKSIFVCSDFEKLHLRGNQLATLQTIPSSSYALKLLDVRQNVLKNATLLAPFEQLEELYLDDNQITQLSIDLFAKMQKLRVLSAAGNGIVKIVPPARTLVLSELVSLSLAHNRLTSMEMENWQLPALQTLRLNNNSLPELRGMDGFDQFYDLREMKLAGNRWSCGWLKHALAKVIVRKLSSNDNEGVVLDADTDCTIEKVSGICCSFTTMPEHKEEHLFLQEIGQVRDAIRKINDRHEAFMRYQSDKLKQLQEELENRLKIIISHLADQETDSERAKMKATQIAKKTEELQGRFEEITSRMDIGRSIEQERKQLLHFMVFMKNKLLRQTIDTDRLWVQANAEKSKLAQRVEKAK</sequence>
<reference evidence="5" key="2">
    <citation type="submission" date="2022-10" db="UniProtKB">
        <authorList>
            <consortium name="EnsemblMetazoa"/>
        </authorList>
    </citation>
    <scope>IDENTIFICATION</scope>
    <source>
        <strain evidence="5">MINIMUS1</strain>
    </source>
</reference>
<reference evidence="6" key="1">
    <citation type="submission" date="2013-03" db="EMBL/GenBank/DDBJ databases">
        <title>The Genome Sequence of Anopheles minimus MINIMUS1.</title>
        <authorList>
            <consortium name="The Broad Institute Genomics Platform"/>
            <person name="Neafsey D.E."/>
            <person name="Walton C."/>
            <person name="Walker B."/>
            <person name="Young S.K."/>
            <person name="Zeng Q."/>
            <person name="Gargeya S."/>
            <person name="Fitzgerald M."/>
            <person name="Haas B."/>
            <person name="Abouelleil A."/>
            <person name="Allen A.W."/>
            <person name="Alvarado L."/>
            <person name="Arachchi H.M."/>
            <person name="Berlin A.M."/>
            <person name="Chapman S.B."/>
            <person name="Gainer-Dewar J."/>
            <person name="Goldberg J."/>
            <person name="Griggs A."/>
            <person name="Gujja S."/>
            <person name="Hansen M."/>
            <person name="Howarth C."/>
            <person name="Imamovic A."/>
            <person name="Ireland A."/>
            <person name="Larimer J."/>
            <person name="McCowan C."/>
            <person name="Murphy C."/>
            <person name="Pearson M."/>
            <person name="Poon T.W."/>
            <person name="Priest M."/>
            <person name="Roberts A."/>
            <person name="Saif S."/>
            <person name="Shea T."/>
            <person name="Sisk P."/>
            <person name="Sykes S."/>
            <person name="Wortman J."/>
            <person name="Nusbaum C."/>
            <person name="Birren B."/>
        </authorList>
    </citation>
    <scope>NUCLEOTIDE SEQUENCE [LARGE SCALE GENOMIC DNA]</scope>
    <source>
        <strain evidence="6">MINIMUS1</strain>
    </source>
</reference>
<evidence type="ECO:0000313" key="6">
    <source>
        <dbReference type="Proteomes" id="UP000075920"/>
    </source>
</evidence>
<dbReference type="PROSITE" id="PS51450">
    <property type="entry name" value="LRR"/>
    <property type="match status" value="1"/>
</dbReference>
<evidence type="ECO:0000256" key="4">
    <source>
        <dbReference type="SAM" id="SignalP"/>
    </source>
</evidence>
<accession>A0A903Z0G0</accession>
<evidence type="ECO:0000256" key="3">
    <source>
        <dbReference type="ARBA" id="ARBA00022737"/>
    </source>
</evidence>
<dbReference type="InterPro" id="IPR003591">
    <property type="entry name" value="Leu-rich_rpt_typical-subtyp"/>
</dbReference>
<organism evidence="5 6">
    <name type="scientific">Anopheles minimus</name>
    <dbReference type="NCBI Taxonomy" id="112268"/>
    <lineage>
        <taxon>Eukaryota</taxon>
        <taxon>Metazoa</taxon>
        <taxon>Ecdysozoa</taxon>
        <taxon>Arthropoda</taxon>
        <taxon>Hexapoda</taxon>
        <taxon>Insecta</taxon>
        <taxon>Pterygota</taxon>
        <taxon>Neoptera</taxon>
        <taxon>Endopterygota</taxon>
        <taxon>Diptera</taxon>
        <taxon>Nematocera</taxon>
        <taxon>Culicoidea</taxon>
        <taxon>Culicidae</taxon>
        <taxon>Anophelinae</taxon>
        <taxon>Anopheles</taxon>
    </lineage>
</organism>
<dbReference type="PANTHER" id="PTHR24373:SF275">
    <property type="entry name" value="TIR DOMAIN-CONTAINING PROTEIN"/>
    <property type="match status" value="1"/>
</dbReference>
<dbReference type="Pfam" id="PF13855">
    <property type="entry name" value="LRR_8"/>
    <property type="match status" value="1"/>
</dbReference>
<feature type="chain" id="PRO_5036835831" description="Leucine-rich immune protein (Short)" evidence="4">
    <location>
        <begin position="22"/>
        <end position="448"/>
    </location>
</feature>
<evidence type="ECO:0000256" key="1">
    <source>
        <dbReference type="ARBA" id="ARBA00022614"/>
    </source>
</evidence>
<dbReference type="Gene3D" id="3.80.10.10">
    <property type="entry name" value="Ribonuclease Inhibitor"/>
    <property type="match status" value="1"/>
</dbReference>
<dbReference type="AlphaFoldDB" id="A0A903Z0G0"/>
<protein>
    <recommendedName>
        <fullName evidence="7">Leucine-rich immune protein (Short)</fullName>
    </recommendedName>
</protein>
<evidence type="ECO:0000313" key="5">
    <source>
        <dbReference type="EnsemblMetazoa" id="AMIN016303-PA"/>
    </source>
</evidence>
<dbReference type="InterPro" id="IPR001611">
    <property type="entry name" value="Leu-rich_rpt"/>
</dbReference>
<name>A0A903Z0G0_9DIPT</name>
<keyword evidence="2 4" id="KW-0732">Signal</keyword>
<dbReference type="SMART" id="SM00369">
    <property type="entry name" value="LRR_TYP"/>
    <property type="match status" value="3"/>
</dbReference>
<evidence type="ECO:0000256" key="2">
    <source>
        <dbReference type="ARBA" id="ARBA00022729"/>
    </source>
</evidence>
<dbReference type="PANTHER" id="PTHR24373">
    <property type="entry name" value="SLIT RELATED LEUCINE-RICH REPEAT NEURONAL PROTEIN"/>
    <property type="match status" value="1"/>
</dbReference>
<dbReference type="EnsemblMetazoa" id="AMIN016303-RA">
    <property type="protein sequence ID" value="AMIN016303-PA"/>
    <property type="gene ID" value="AMIN016303"/>
</dbReference>
<keyword evidence="3" id="KW-0677">Repeat</keyword>
<dbReference type="Pfam" id="PF00560">
    <property type="entry name" value="LRR_1"/>
    <property type="match status" value="1"/>
</dbReference>